<dbReference type="EC" id="6.3.3.2" evidence="4"/>
<dbReference type="Proteomes" id="UP001275440">
    <property type="component" value="Unassembled WGS sequence"/>
</dbReference>
<evidence type="ECO:0000313" key="6">
    <source>
        <dbReference type="Proteomes" id="UP001275440"/>
    </source>
</evidence>
<evidence type="ECO:0000256" key="2">
    <source>
        <dbReference type="ARBA" id="ARBA00022741"/>
    </source>
</evidence>
<proteinExistence type="inferred from homology"/>
<evidence type="ECO:0000256" key="3">
    <source>
        <dbReference type="ARBA" id="ARBA00022840"/>
    </source>
</evidence>
<dbReference type="EMBL" id="WBMO01000001">
    <property type="protein sequence ID" value="MDV2476552.1"/>
    <property type="molecule type" value="Genomic_DNA"/>
</dbReference>
<dbReference type="InterPro" id="IPR024185">
    <property type="entry name" value="FTHF_cligase-like_sf"/>
</dbReference>
<gene>
    <name evidence="5" type="ORF">F8M49_16685</name>
</gene>
<dbReference type="PANTHER" id="PTHR23407">
    <property type="entry name" value="ATPASE INHIBITOR/5-FORMYLTETRAHYDROFOLATE CYCLO-LIGASE"/>
    <property type="match status" value="1"/>
</dbReference>
<keyword evidence="2 4" id="KW-0547">Nucleotide-binding</keyword>
<dbReference type="SUPFAM" id="SSF100950">
    <property type="entry name" value="NagB/RpiA/CoA transferase-like"/>
    <property type="match status" value="1"/>
</dbReference>
<accession>A0ABU3WRC3</accession>
<keyword evidence="4" id="KW-0479">Metal-binding</keyword>
<dbReference type="InterPro" id="IPR037171">
    <property type="entry name" value="NagB/RpiA_transferase-like"/>
</dbReference>
<keyword evidence="4" id="KW-0460">Magnesium</keyword>
<dbReference type="GO" id="GO:0030272">
    <property type="term" value="F:5-formyltetrahydrofolate cyclo-ligase activity"/>
    <property type="evidence" value="ECO:0007669"/>
    <property type="project" value="UniProtKB-EC"/>
</dbReference>
<keyword evidence="6" id="KW-1185">Reference proteome</keyword>
<evidence type="ECO:0000256" key="1">
    <source>
        <dbReference type="ARBA" id="ARBA00010638"/>
    </source>
</evidence>
<dbReference type="InterPro" id="IPR002698">
    <property type="entry name" value="FTHF_cligase"/>
</dbReference>
<keyword evidence="5" id="KW-0436">Ligase</keyword>
<dbReference type="NCBIfam" id="TIGR02727">
    <property type="entry name" value="MTHFS_bact"/>
    <property type="match status" value="1"/>
</dbReference>
<comment type="similarity">
    <text evidence="1 4">Belongs to the 5-formyltetrahydrofolate cyclo-ligase family.</text>
</comment>
<organism evidence="5 6">
    <name type="scientific">Rhodococcus zopfii</name>
    <dbReference type="NCBI Taxonomy" id="43772"/>
    <lineage>
        <taxon>Bacteria</taxon>
        <taxon>Bacillati</taxon>
        <taxon>Actinomycetota</taxon>
        <taxon>Actinomycetes</taxon>
        <taxon>Mycobacteriales</taxon>
        <taxon>Nocardiaceae</taxon>
        <taxon>Rhodococcus</taxon>
    </lineage>
</organism>
<evidence type="ECO:0000256" key="4">
    <source>
        <dbReference type="RuleBase" id="RU361279"/>
    </source>
</evidence>
<comment type="caution">
    <text evidence="5">The sequence shown here is derived from an EMBL/GenBank/DDBJ whole genome shotgun (WGS) entry which is preliminary data.</text>
</comment>
<sequence>MQARSKAVWRTSILAARRSRSDAQRRVENDALTASARVLAASGTTVCAYVPVGSEPGSLTLLDALRDEGNRVLVPLTSTDSALEWAEYTGEDDLVTADFGLREPRGPVLAPETVLQASVVLVPALAVDRRGVRLGRGAGFYDRTLHLADPAARLIAVVRDEELVDELPEDPHDIRMTHALTPGGGLTALAE</sequence>
<evidence type="ECO:0000313" key="5">
    <source>
        <dbReference type="EMBL" id="MDV2476552.1"/>
    </source>
</evidence>
<dbReference type="PANTHER" id="PTHR23407:SF1">
    <property type="entry name" value="5-FORMYLTETRAHYDROFOLATE CYCLO-LIGASE"/>
    <property type="match status" value="1"/>
</dbReference>
<reference evidence="5 6" key="1">
    <citation type="submission" date="2019-10" db="EMBL/GenBank/DDBJ databases">
        <title>Draft Genome Assembly of Rhodococcus zopfii DSM44189.</title>
        <authorList>
            <person name="Sutton J.M."/>
            <person name="Akob D.M."/>
            <person name="Bushman T.J."/>
        </authorList>
    </citation>
    <scope>NUCLEOTIDE SEQUENCE [LARGE SCALE GENOMIC DNA]</scope>
    <source>
        <strain evidence="5 6">DSM 44189</strain>
    </source>
</reference>
<protein>
    <recommendedName>
        <fullName evidence="4">5-formyltetrahydrofolate cyclo-ligase</fullName>
        <ecNumber evidence="4">6.3.3.2</ecNumber>
    </recommendedName>
</protein>
<comment type="cofactor">
    <cofactor evidence="4">
        <name>Mg(2+)</name>
        <dbReference type="ChEBI" id="CHEBI:18420"/>
    </cofactor>
</comment>
<dbReference type="Gene3D" id="3.40.50.10420">
    <property type="entry name" value="NagB/RpiA/CoA transferase-like"/>
    <property type="match status" value="1"/>
</dbReference>
<keyword evidence="3 4" id="KW-0067">ATP-binding</keyword>
<comment type="catalytic activity">
    <reaction evidence="4">
        <text>(6S)-5-formyl-5,6,7,8-tetrahydrofolate + ATP = (6R)-5,10-methenyltetrahydrofolate + ADP + phosphate</text>
        <dbReference type="Rhea" id="RHEA:10488"/>
        <dbReference type="ChEBI" id="CHEBI:30616"/>
        <dbReference type="ChEBI" id="CHEBI:43474"/>
        <dbReference type="ChEBI" id="CHEBI:57455"/>
        <dbReference type="ChEBI" id="CHEBI:57457"/>
        <dbReference type="ChEBI" id="CHEBI:456216"/>
        <dbReference type="EC" id="6.3.3.2"/>
    </reaction>
</comment>
<dbReference type="PIRSF" id="PIRSF006806">
    <property type="entry name" value="FTHF_cligase"/>
    <property type="match status" value="1"/>
</dbReference>
<dbReference type="Pfam" id="PF01812">
    <property type="entry name" value="5-FTHF_cyc-lig"/>
    <property type="match status" value="1"/>
</dbReference>
<dbReference type="RefSeq" id="WP_072810687.1">
    <property type="nucleotide sequence ID" value="NZ_JAHWLX010000075.1"/>
</dbReference>
<name>A0ABU3WRC3_9NOCA</name>